<evidence type="ECO:0000256" key="2">
    <source>
        <dbReference type="SAM" id="Phobius"/>
    </source>
</evidence>
<feature type="compositionally biased region" description="Polar residues" evidence="1">
    <location>
        <begin position="825"/>
        <end position="858"/>
    </location>
</feature>
<keyword evidence="2" id="KW-0812">Transmembrane</keyword>
<keyword evidence="2" id="KW-0472">Membrane</keyword>
<dbReference type="PANTHER" id="PTHR35859:SF4">
    <property type="entry name" value="MEMBRANE CHANNEL PROTEIN, PUTATIVE (AFU_ORTHOLOGUE AFUA_6G11300)-RELATED"/>
    <property type="match status" value="1"/>
</dbReference>
<feature type="region of interest" description="Disordered" evidence="1">
    <location>
        <begin position="791"/>
        <end position="912"/>
    </location>
</feature>
<dbReference type="Pfam" id="PF23190">
    <property type="entry name" value="LHD_TRPY1"/>
    <property type="match status" value="1"/>
</dbReference>
<feature type="domain" description="YVC1 N-terminal linker helical" evidence="3">
    <location>
        <begin position="89"/>
        <end position="267"/>
    </location>
</feature>
<gene>
    <name evidence="5" type="ORF">GQ26_0240750</name>
</gene>
<dbReference type="PANTHER" id="PTHR35859">
    <property type="entry name" value="NONSELECTIVE CATION CHANNEL PROTEIN"/>
    <property type="match status" value="1"/>
</dbReference>
<keyword evidence="2" id="KW-1133">Transmembrane helix</keyword>
<comment type="caution">
    <text evidence="5">The sequence shown here is derived from an EMBL/GenBank/DDBJ whole genome shotgun (WGS) entry which is preliminary data.</text>
</comment>
<feature type="compositionally biased region" description="Polar residues" evidence="1">
    <location>
        <begin position="285"/>
        <end position="304"/>
    </location>
</feature>
<accession>A0A093VES8</accession>
<dbReference type="Pfam" id="PF23317">
    <property type="entry name" value="YVC1_C"/>
    <property type="match status" value="1"/>
</dbReference>
<feature type="transmembrane region" description="Helical" evidence="2">
    <location>
        <begin position="358"/>
        <end position="376"/>
    </location>
</feature>
<feature type="region of interest" description="Disordered" evidence="1">
    <location>
        <begin position="273"/>
        <end position="308"/>
    </location>
</feature>
<feature type="region of interest" description="Disordered" evidence="1">
    <location>
        <begin position="1"/>
        <end position="74"/>
    </location>
</feature>
<feature type="transmembrane region" description="Helical" evidence="2">
    <location>
        <begin position="388"/>
        <end position="412"/>
    </location>
</feature>
<protein>
    <submittedName>
        <fullName evidence="5">Calcium channel YVC1</fullName>
    </submittedName>
</protein>
<dbReference type="eggNOG" id="ENOG502QU70">
    <property type="taxonomic scope" value="Eukaryota"/>
</dbReference>
<dbReference type="InterPro" id="IPR056337">
    <property type="entry name" value="LHD_YVC1"/>
</dbReference>
<dbReference type="EMBL" id="JPOX01000024">
    <property type="protein sequence ID" value="KFX45220.1"/>
    <property type="molecule type" value="Genomic_DNA"/>
</dbReference>
<feature type="region of interest" description="Disordered" evidence="1">
    <location>
        <begin position="980"/>
        <end position="999"/>
    </location>
</feature>
<dbReference type="InterPro" id="IPR056336">
    <property type="entry name" value="YVC1_C"/>
</dbReference>
<evidence type="ECO:0000256" key="1">
    <source>
        <dbReference type="SAM" id="MobiDB-lite"/>
    </source>
</evidence>
<feature type="transmembrane region" description="Helical" evidence="2">
    <location>
        <begin position="333"/>
        <end position="352"/>
    </location>
</feature>
<evidence type="ECO:0000259" key="3">
    <source>
        <dbReference type="Pfam" id="PF23190"/>
    </source>
</evidence>
<feature type="compositionally biased region" description="Polar residues" evidence="1">
    <location>
        <begin position="868"/>
        <end position="879"/>
    </location>
</feature>
<dbReference type="AlphaFoldDB" id="A0A093VES8"/>
<reference evidence="5" key="1">
    <citation type="journal article" date="2014" name="PLoS Genet.">
        <title>Signature Gene Expression Reveals Novel Clues to the Molecular Mechanisms of Dimorphic Transition in Penicillium marneffei.</title>
        <authorList>
            <person name="Yang E."/>
            <person name="Wang G."/>
            <person name="Cai J."/>
            <person name="Woo P.C."/>
            <person name="Lau S.K."/>
            <person name="Yuen K.-Y."/>
            <person name="Chow W.-N."/>
            <person name="Lin X."/>
        </authorList>
    </citation>
    <scope>NUCLEOTIDE SEQUENCE [LARGE SCALE GENOMIC DNA]</scope>
    <source>
        <strain evidence="5">PM1</strain>
    </source>
</reference>
<dbReference type="InterPro" id="IPR052971">
    <property type="entry name" value="TRP_calcium_channel"/>
</dbReference>
<feature type="domain" description="Calcium channel YVC1-like C-terminal transmembrane" evidence="4">
    <location>
        <begin position="341"/>
        <end position="647"/>
    </location>
</feature>
<feature type="compositionally biased region" description="Acidic residues" evidence="1">
    <location>
        <begin position="60"/>
        <end position="70"/>
    </location>
</feature>
<feature type="compositionally biased region" description="Acidic residues" evidence="1">
    <location>
        <begin position="799"/>
        <end position="823"/>
    </location>
</feature>
<evidence type="ECO:0000259" key="4">
    <source>
        <dbReference type="Pfam" id="PF23317"/>
    </source>
</evidence>
<organism evidence="5">
    <name type="scientific">Talaromyces marneffei PM1</name>
    <dbReference type="NCBI Taxonomy" id="1077442"/>
    <lineage>
        <taxon>Eukaryota</taxon>
        <taxon>Fungi</taxon>
        <taxon>Dikarya</taxon>
        <taxon>Ascomycota</taxon>
        <taxon>Pezizomycotina</taxon>
        <taxon>Eurotiomycetes</taxon>
        <taxon>Eurotiomycetidae</taxon>
        <taxon>Eurotiales</taxon>
        <taxon>Trichocomaceae</taxon>
        <taxon>Talaromyces</taxon>
        <taxon>Talaromyces sect. Talaromyces</taxon>
    </lineage>
</organism>
<feature type="region of interest" description="Disordered" evidence="1">
    <location>
        <begin position="733"/>
        <end position="752"/>
    </location>
</feature>
<sequence length="999" mass="112782">MLASLLRPRKSRQPVLRSVSPHETTPFFRGFLREDGSLAPTEPDDYLDERDPGRPLNGGEETEPHDDDSDEGHLLPIFSSPHLDLIPVYTITHSIRSLVMSRCETSLTWEQLRSPQISQFLLKPIQQQIRNAHFNRSTLYALMANCLQFNKEADYNPGNSGTSRTRALVSELLAIKILKDYTTRELIDALSYDFYPLQGQTPISAASLRASTWNQNSSKSRNATGATRISCLEIAIRAQAKHFIAHPLVVQHLEAIWAGTIVFHSAADNLHRPNATAGRGRSRYGATNGTGEHQYGKSRQSPQLEENPRRTVTLYDPRDASLFKLSRLRVPRYRHFLSTLSFAVLLCLYLAVLIERSLHITTVEVVFWLWSAGFMLDEIVGFNEQGFSLYLMSFWNLFDLGILLLLFCYSILRLYVMAMPDVRQLAAANQAYDILSAGAVLLFPRLFSVLDHYKYFSQLLIAFRIMAADLMAVFLLIVVACSGFLVAFSFSSVSSQSPQEVIYALFQILMGFTPTAWSLWEEYNSLGRIILTVFLFICHFVVVTILITVLTNSFMSIVKNAHEEHQFLFAINTISMVKSDALFSYVAPSNILGWILTPLRYCIPLRDFVKLNRTLIKITHFPILWSICFYEKMILSSSMIDPTDLIEGNIHLGGRSTAVLRARDERQSRFDTFHRLTREPSIATYQQDRVLEELFRRPFRQQSMQDVTESPDGRRKSTMVANWMQNMETIEEMTPRRPSALQRAVSPSHRNYTETTQSFVASDPEEFMNHRSLHPVPEHSTVNNTGARLGRHASHATDVEGDDEKSSDENHDDESDDGQEDTISESRYASQTPRPSSKSTPRFFSSRPSTAVFNSRKNSPTRHRPASSHLQARNASSVTVLHKHPGDADDSTDDAMPGPSSASPLKLETERPTLPQRTSYMSVPNFNRIGSDVGDIGALPSSLATQIATDNDVLGRLVLSRMQSIEAGFREVLKEVKDLRGKSARESRYSSRKLSSDGI</sequence>
<feature type="compositionally biased region" description="Basic and acidic residues" evidence="1">
    <location>
        <begin position="980"/>
        <end position="989"/>
    </location>
</feature>
<name>A0A093VES8_TALMA</name>
<feature type="transmembrane region" description="Helical" evidence="2">
    <location>
        <begin position="432"/>
        <end position="450"/>
    </location>
</feature>
<evidence type="ECO:0000313" key="5">
    <source>
        <dbReference type="EMBL" id="KFX45221.1"/>
    </source>
</evidence>
<proteinExistence type="predicted"/>
<dbReference type="EMBL" id="JPOX01000024">
    <property type="protein sequence ID" value="KFX45221.1"/>
    <property type="molecule type" value="Genomic_DNA"/>
</dbReference>
<feature type="transmembrane region" description="Helical" evidence="2">
    <location>
        <begin position="502"/>
        <end position="520"/>
    </location>
</feature>
<feature type="transmembrane region" description="Helical" evidence="2">
    <location>
        <begin position="470"/>
        <end position="490"/>
    </location>
</feature>
<feature type="transmembrane region" description="Helical" evidence="2">
    <location>
        <begin position="529"/>
        <end position="550"/>
    </location>
</feature>
<dbReference type="HOGENOM" id="CLU_003613_0_0_1"/>